<evidence type="ECO:0000313" key="2">
    <source>
        <dbReference type="Proteomes" id="UP001144978"/>
    </source>
</evidence>
<protein>
    <submittedName>
        <fullName evidence="1">Uncharacterized protein</fullName>
    </submittedName>
</protein>
<dbReference type="Proteomes" id="UP001144978">
    <property type="component" value="Unassembled WGS sequence"/>
</dbReference>
<dbReference type="EMBL" id="JANSHE010001590">
    <property type="protein sequence ID" value="KAJ3001956.1"/>
    <property type="molecule type" value="Genomic_DNA"/>
</dbReference>
<evidence type="ECO:0000313" key="1">
    <source>
        <dbReference type="EMBL" id="KAJ3001956.1"/>
    </source>
</evidence>
<accession>A0ACC1PTP4</accession>
<organism evidence="1 2">
    <name type="scientific">Trametes sanguinea</name>
    <dbReference type="NCBI Taxonomy" id="158606"/>
    <lineage>
        <taxon>Eukaryota</taxon>
        <taxon>Fungi</taxon>
        <taxon>Dikarya</taxon>
        <taxon>Basidiomycota</taxon>
        <taxon>Agaricomycotina</taxon>
        <taxon>Agaricomycetes</taxon>
        <taxon>Polyporales</taxon>
        <taxon>Polyporaceae</taxon>
        <taxon>Trametes</taxon>
    </lineage>
</organism>
<gene>
    <name evidence="1" type="ORF">NUW54_g6109</name>
</gene>
<name>A0ACC1PTP4_9APHY</name>
<reference evidence="1" key="1">
    <citation type="submission" date="2022-08" db="EMBL/GenBank/DDBJ databases">
        <title>Genome Sequence of Pycnoporus sanguineus.</title>
        <authorList>
            <person name="Buettner E."/>
        </authorList>
    </citation>
    <scope>NUCLEOTIDE SEQUENCE</scope>
    <source>
        <strain evidence="1">CG-C14</strain>
    </source>
</reference>
<comment type="caution">
    <text evidence="1">The sequence shown here is derived from an EMBL/GenBank/DDBJ whole genome shotgun (WGS) entry which is preliminary data.</text>
</comment>
<sequence length="256" mass="28208">MAPARILPLPHDIVHILIDPRGDSKVDLASCSLVCRDWLQPWRSNLFRPFDVYSTHADDDFSAFTELLASPGAGDPPSQVRERRCGSGVIGKLVFYYDADQFEHFVDTLKVLHLSTDISELEFWAGLVWWSDPADVLKGLRWSGSANVQSLAFVDFLNGWTSNILQAITQSGSLDGALDTLAIGPQGYADEVEPILPFLQAVAPRIRRLRLNPIPPNMHISSGFGAFTTCRIPLKFATDALHALGRGTAWAVYTSS</sequence>
<proteinExistence type="predicted"/>
<keyword evidence="2" id="KW-1185">Reference proteome</keyword>